<gene>
    <name evidence="10" type="ORF">PPL_02380</name>
</gene>
<keyword evidence="6" id="KW-0472">Membrane</keyword>
<feature type="signal peptide" evidence="8">
    <location>
        <begin position="1"/>
        <end position="21"/>
    </location>
</feature>
<reference evidence="10 11" key="1">
    <citation type="journal article" date="2011" name="Genome Res.">
        <title>Phylogeny-wide analysis of social amoeba genomes highlights ancient origins for complex intercellular communication.</title>
        <authorList>
            <person name="Heidel A.J."/>
            <person name="Lawal H.M."/>
            <person name="Felder M."/>
            <person name="Schilde C."/>
            <person name="Helps N.R."/>
            <person name="Tunggal B."/>
            <person name="Rivero F."/>
            <person name="John U."/>
            <person name="Schleicher M."/>
            <person name="Eichinger L."/>
            <person name="Platzer M."/>
            <person name="Noegel A.A."/>
            <person name="Schaap P."/>
            <person name="Gloeckner G."/>
        </authorList>
    </citation>
    <scope>NUCLEOTIDE SEQUENCE [LARGE SCALE GENOMIC DNA]</scope>
    <source>
        <strain evidence="11">ATCC 26659 / Pp 5 / PN500</strain>
    </source>
</reference>
<dbReference type="SUPFAM" id="SSF57196">
    <property type="entry name" value="EGF/Laminin"/>
    <property type="match status" value="1"/>
</dbReference>
<evidence type="ECO:0000256" key="3">
    <source>
        <dbReference type="ARBA" id="ARBA00004613"/>
    </source>
</evidence>
<dbReference type="Proteomes" id="UP000001396">
    <property type="component" value="Unassembled WGS sequence"/>
</dbReference>
<comment type="caution">
    <text evidence="10">The sequence shown here is derived from an EMBL/GenBank/DDBJ whole genome shotgun (WGS) entry which is preliminary data.</text>
</comment>
<evidence type="ECO:0000256" key="8">
    <source>
        <dbReference type="SAM" id="SignalP"/>
    </source>
</evidence>
<dbReference type="GO" id="GO:0005576">
    <property type="term" value="C:extracellular region"/>
    <property type="evidence" value="ECO:0007669"/>
    <property type="project" value="UniProtKB-SubCell"/>
</dbReference>
<proteinExistence type="predicted"/>
<organism evidence="10 11">
    <name type="scientific">Heterostelium pallidum (strain ATCC 26659 / Pp 5 / PN500)</name>
    <name type="common">Cellular slime mold</name>
    <name type="synonym">Polysphondylium pallidum</name>
    <dbReference type="NCBI Taxonomy" id="670386"/>
    <lineage>
        <taxon>Eukaryota</taxon>
        <taxon>Amoebozoa</taxon>
        <taxon>Evosea</taxon>
        <taxon>Eumycetozoa</taxon>
        <taxon>Dictyostelia</taxon>
        <taxon>Acytosteliales</taxon>
        <taxon>Acytosteliaceae</taxon>
        <taxon>Heterostelium</taxon>
    </lineage>
</organism>
<evidence type="ECO:0000259" key="9">
    <source>
        <dbReference type="PROSITE" id="PS00022"/>
    </source>
</evidence>
<evidence type="ECO:0000256" key="5">
    <source>
        <dbReference type="ARBA" id="ARBA00022729"/>
    </source>
</evidence>
<accession>D3AZJ8</accession>
<dbReference type="PANTHER" id="PTHR11319">
    <property type="entry name" value="G PROTEIN-COUPLED RECEPTOR-RELATED"/>
    <property type="match status" value="1"/>
</dbReference>
<keyword evidence="5 8" id="KW-0732">Signal</keyword>
<dbReference type="Pfam" id="PF02415">
    <property type="entry name" value="Chlam_PMP"/>
    <property type="match status" value="1"/>
</dbReference>
<dbReference type="AlphaFoldDB" id="D3AZJ8"/>
<feature type="domain" description="EGF-like" evidence="9">
    <location>
        <begin position="536"/>
        <end position="547"/>
    </location>
</feature>
<name>D3AZJ8_HETP5</name>
<dbReference type="InParanoid" id="D3AZJ8"/>
<evidence type="ECO:0000313" key="10">
    <source>
        <dbReference type="EMBL" id="EFA85377.1"/>
    </source>
</evidence>
<evidence type="ECO:0000256" key="7">
    <source>
        <dbReference type="ARBA" id="ARBA00023237"/>
    </source>
</evidence>
<dbReference type="InterPro" id="IPR000742">
    <property type="entry name" value="EGF"/>
</dbReference>
<evidence type="ECO:0000256" key="4">
    <source>
        <dbReference type="ARBA" id="ARBA00022525"/>
    </source>
</evidence>
<protein>
    <recommendedName>
        <fullName evidence="9">EGF-like domain-containing protein</fullName>
    </recommendedName>
</protein>
<dbReference type="PROSITE" id="PS00022">
    <property type="entry name" value="EGF_1"/>
    <property type="match status" value="1"/>
</dbReference>
<dbReference type="RefSeq" id="XP_020437486.1">
    <property type="nucleotide sequence ID" value="XM_020573369.1"/>
</dbReference>
<dbReference type="InterPro" id="IPR011050">
    <property type="entry name" value="Pectin_lyase_fold/virulence"/>
</dbReference>
<sequence>MNKSIIVVFCLVLLSINAVVSRDIVYDSTITGCLLDLNVDSCKRTNPNFVVCPSIAECIGKFQTMPTSEAYIVEIPAGNYGPQYCAGDFQDFNITGEIIFTSATPDEYASFNCGNNPFISIQIDYSLTGSFKFVFDNLNLTGYNDFFGGCISIRSSQTLQDASVYLYNVTTGPAGCRSLADGGLLYTTFPTVFIENSTISNCVAGSGGVVSADNANLYIYSSNFTNNNATGYFGGVASALQVTTLNSNYYSNGAISGGALYGINTAYIQNCSFTKNTAELSGMGGAVYASQTTVVFRSNFTSNSAGLAGALYTQKLSVFYSNFFGNQAFGSLSSGDAGAVYATDDVFIESCHFDSNFANSNGGALNVLTSSLSVHNSSFTFNTCGQSGGAVYISNRAAASNLKLVDNVFLYNHADLQGGAIASIPSYSSSINFDLTYSKFTGNAAQLAGGFYFPYPPNTIVGGVFFQSKSTQPGSMTFAVNSIKYINVANITNDLPYYNIPTFDEVGFSYWKGYNINGKCVNGIANIDENGNLIKCVCFPSFTGPSCEN</sequence>
<feature type="chain" id="PRO_5003041784" description="EGF-like domain-containing protein" evidence="8">
    <location>
        <begin position="22"/>
        <end position="549"/>
    </location>
</feature>
<keyword evidence="4" id="KW-0964">Secreted</keyword>
<dbReference type="InterPro" id="IPR003368">
    <property type="entry name" value="POMP_repeat"/>
</dbReference>
<dbReference type="EMBL" id="ADBJ01000008">
    <property type="protein sequence ID" value="EFA85377.1"/>
    <property type="molecule type" value="Genomic_DNA"/>
</dbReference>
<evidence type="ECO:0000256" key="2">
    <source>
        <dbReference type="ARBA" id="ARBA00004442"/>
    </source>
</evidence>
<evidence type="ECO:0000256" key="1">
    <source>
        <dbReference type="ARBA" id="ARBA00004196"/>
    </source>
</evidence>
<evidence type="ECO:0000313" key="11">
    <source>
        <dbReference type="Proteomes" id="UP000001396"/>
    </source>
</evidence>
<evidence type="ECO:0000256" key="6">
    <source>
        <dbReference type="ARBA" id="ARBA00023136"/>
    </source>
</evidence>
<keyword evidence="11" id="KW-1185">Reference proteome</keyword>
<keyword evidence="7" id="KW-0998">Cell outer membrane</keyword>
<dbReference type="PANTHER" id="PTHR11319:SF35">
    <property type="entry name" value="OUTER MEMBRANE PROTEIN PMPC-RELATED"/>
    <property type="match status" value="1"/>
</dbReference>
<comment type="subcellular location">
    <subcellularLocation>
        <location evidence="1">Cell envelope</location>
    </subcellularLocation>
    <subcellularLocation>
        <location evidence="2">Cell outer membrane</location>
    </subcellularLocation>
    <subcellularLocation>
        <location evidence="3">Secreted</location>
    </subcellularLocation>
</comment>
<dbReference type="SUPFAM" id="SSF51126">
    <property type="entry name" value="Pectin lyase-like"/>
    <property type="match status" value="2"/>
</dbReference>
<dbReference type="GeneID" id="31357905"/>